<proteinExistence type="predicted"/>
<keyword evidence="1" id="KW-0812">Transmembrane</keyword>
<comment type="caution">
    <text evidence="2">The sequence shown here is derived from an EMBL/GenBank/DDBJ whole genome shotgun (WGS) entry which is preliminary data.</text>
</comment>
<feature type="transmembrane region" description="Helical" evidence="1">
    <location>
        <begin position="91"/>
        <end position="112"/>
    </location>
</feature>
<evidence type="ECO:0000313" key="2">
    <source>
        <dbReference type="EMBL" id="MFH6772555.1"/>
    </source>
</evidence>
<gene>
    <name evidence="2" type="ORF">V8G58_11480</name>
</gene>
<feature type="transmembrane region" description="Helical" evidence="1">
    <location>
        <begin position="55"/>
        <end position="79"/>
    </location>
</feature>
<name>A0ABW7N0E1_9FLAO</name>
<dbReference type="PANTHER" id="PTHR37309:SF1">
    <property type="entry name" value="SLR0284 PROTEIN"/>
    <property type="match status" value="1"/>
</dbReference>
<dbReference type="RefSeq" id="WP_344738207.1">
    <property type="nucleotide sequence ID" value="NZ_BAABAY010000001.1"/>
</dbReference>
<keyword evidence="1" id="KW-0472">Membrane</keyword>
<accession>A0ABW7N0E1</accession>
<dbReference type="InterPro" id="IPR007165">
    <property type="entry name" value="Phage_holin_4_2"/>
</dbReference>
<dbReference type="Proteomes" id="UP001610100">
    <property type="component" value="Unassembled WGS sequence"/>
</dbReference>
<reference evidence="2 3" key="1">
    <citation type="submission" date="2024-02" db="EMBL/GenBank/DDBJ databases">
        <title>A Gaetbulibacter species isolated from tidal flats and genomic insights of their niches.</title>
        <authorList>
            <person name="Ye Y."/>
        </authorList>
    </citation>
    <scope>NUCLEOTIDE SEQUENCE [LARGE SCALE GENOMIC DNA]</scope>
    <source>
        <strain evidence="2 3">KYW382</strain>
    </source>
</reference>
<dbReference type="EMBL" id="JBAWKB010000003">
    <property type="protein sequence ID" value="MFH6772555.1"/>
    <property type="molecule type" value="Genomic_DNA"/>
</dbReference>
<dbReference type="PANTHER" id="PTHR37309">
    <property type="entry name" value="SLR0284 PROTEIN"/>
    <property type="match status" value="1"/>
</dbReference>
<keyword evidence="1" id="KW-1133">Transmembrane helix</keyword>
<dbReference type="Pfam" id="PF04020">
    <property type="entry name" value="Phage_holin_4_2"/>
    <property type="match status" value="1"/>
</dbReference>
<keyword evidence="3" id="KW-1185">Reference proteome</keyword>
<evidence type="ECO:0000313" key="3">
    <source>
        <dbReference type="Proteomes" id="UP001610100"/>
    </source>
</evidence>
<feature type="transmembrane region" description="Helical" evidence="1">
    <location>
        <begin position="31"/>
        <end position="48"/>
    </location>
</feature>
<organism evidence="2 3">
    <name type="scientific">Gaetbulibacter aestuarii</name>
    <dbReference type="NCBI Taxonomy" id="1502358"/>
    <lineage>
        <taxon>Bacteria</taxon>
        <taxon>Pseudomonadati</taxon>
        <taxon>Bacteroidota</taxon>
        <taxon>Flavobacteriia</taxon>
        <taxon>Flavobacteriales</taxon>
        <taxon>Flavobacteriaceae</taxon>
        <taxon>Gaetbulibacter</taxon>
    </lineage>
</organism>
<protein>
    <submittedName>
        <fullName evidence="2">Phage holin family protein</fullName>
    </submittedName>
</protein>
<sequence>MKLIIKLLLNAIIVFVIANLLRGYGVTLDNYWTAIIVAVVLSVLNLLVKPILVIFTLPITIVTLGLFLIVINAIILEITASLVNGFGIDSFWTAIFFSLLLSILQSILHSTLKEEDRKRN</sequence>
<feature type="transmembrane region" description="Helical" evidence="1">
    <location>
        <begin position="7"/>
        <end position="25"/>
    </location>
</feature>
<evidence type="ECO:0000256" key="1">
    <source>
        <dbReference type="SAM" id="Phobius"/>
    </source>
</evidence>